<evidence type="ECO:0000313" key="2">
    <source>
        <dbReference type="Proteomes" id="UP000789366"/>
    </source>
</evidence>
<evidence type="ECO:0000313" key="1">
    <source>
        <dbReference type="EMBL" id="CAG8714166.1"/>
    </source>
</evidence>
<dbReference type="EMBL" id="CAJVPW010026982">
    <property type="protein sequence ID" value="CAG8714166.1"/>
    <property type="molecule type" value="Genomic_DNA"/>
</dbReference>
<proteinExistence type="predicted"/>
<name>A0ACA9PL45_9GLOM</name>
<organism evidence="1 2">
    <name type="scientific">Cetraspora pellucida</name>
    <dbReference type="NCBI Taxonomy" id="1433469"/>
    <lineage>
        <taxon>Eukaryota</taxon>
        <taxon>Fungi</taxon>
        <taxon>Fungi incertae sedis</taxon>
        <taxon>Mucoromycota</taxon>
        <taxon>Glomeromycotina</taxon>
        <taxon>Glomeromycetes</taxon>
        <taxon>Diversisporales</taxon>
        <taxon>Gigasporaceae</taxon>
        <taxon>Cetraspora</taxon>
    </lineage>
</organism>
<sequence>MSKRNLSKPGRYTFTKFYTHNSSVGLLTSTGWPSIISCNGILDARNPSSTQQQSFNTFVDSIYKRLNEEHLEILESYNDTETEQIWYFTHNASSGRLSSSPVPGWPNFSSLAGRIAVGLTQQSSFNGFMESLYE</sequence>
<protein>
    <submittedName>
        <fullName evidence="1">1874_t:CDS:1</fullName>
    </submittedName>
</protein>
<dbReference type="Proteomes" id="UP000789366">
    <property type="component" value="Unassembled WGS sequence"/>
</dbReference>
<accession>A0ACA9PL45</accession>
<keyword evidence="2" id="KW-1185">Reference proteome</keyword>
<reference evidence="1" key="1">
    <citation type="submission" date="2021-06" db="EMBL/GenBank/DDBJ databases">
        <authorList>
            <person name="Kallberg Y."/>
            <person name="Tangrot J."/>
            <person name="Rosling A."/>
        </authorList>
    </citation>
    <scope>NUCLEOTIDE SEQUENCE</scope>
    <source>
        <strain evidence="1">28 12/20/2015</strain>
    </source>
</reference>
<feature type="non-terminal residue" evidence="1">
    <location>
        <position position="134"/>
    </location>
</feature>
<gene>
    <name evidence="1" type="ORF">SPELUC_LOCUS12003</name>
</gene>
<comment type="caution">
    <text evidence="1">The sequence shown here is derived from an EMBL/GenBank/DDBJ whole genome shotgun (WGS) entry which is preliminary data.</text>
</comment>